<name>A0ABU2ETH5_9BURK</name>
<reference evidence="1" key="1">
    <citation type="submission" date="2023-09" db="EMBL/GenBank/DDBJ databases">
        <title>Description of first Herbaspirillum huttiense subsp. nephrolepsisexaltata and Herbaspirillum huttiense subsp. lycopersicon.</title>
        <authorList>
            <person name="Poudel M."/>
            <person name="Sharma A."/>
            <person name="Goss E."/>
            <person name="Tapia J.H."/>
            <person name="Harmon C.M."/>
            <person name="Jones J.B."/>
        </authorList>
    </citation>
    <scope>NUCLEOTIDE SEQUENCE</scope>
    <source>
        <strain evidence="1">SE1</strain>
    </source>
</reference>
<accession>A0ABU2ETH5</accession>
<comment type="caution">
    <text evidence="1">The sequence shown here is derived from an EMBL/GenBank/DDBJ whole genome shotgun (WGS) entry which is preliminary data.</text>
</comment>
<gene>
    <name evidence="1" type="ORF">RI048_24745</name>
</gene>
<dbReference type="EMBL" id="JAVLSJ010000017">
    <property type="protein sequence ID" value="MDR9851456.1"/>
    <property type="molecule type" value="Genomic_DNA"/>
</dbReference>
<proteinExistence type="predicted"/>
<evidence type="ECO:0000313" key="2">
    <source>
        <dbReference type="Proteomes" id="UP001246576"/>
    </source>
</evidence>
<organism evidence="1 2">
    <name type="scientific">Herbaspirillum huttiense subsp. lycopersici</name>
    <dbReference type="NCBI Taxonomy" id="3074428"/>
    <lineage>
        <taxon>Bacteria</taxon>
        <taxon>Pseudomonadati</taxon>
        <taxon>Pseudomonadota</taxon>
        <taxon>Betaproteobacteria</taxon>
        <taxon>Burkholderiales</taxon>
        <taxon>Oxalobacteraceae</taxon>
        <taxon>Herbaspirillum</taxon>
    </lineage>
</organism>
<protein>
    <submittedName>
        <fullName evidence="1">Uncharacterized protein</fullName>
    </submittedName>
</protein>
<dbReference type="RefSeq" id="WP_310841485.1">
    <property type="nucleotide sequence ID" value="NZ_JAVLSJ010000017.1"/>
</dbReference>
<keyword evidence="2" id="KW-1185">Reference proteome</keyword>
<dbReference type="Proteomes" id="UP001246576">
    <property type="component" value="Unassembled WGS sequence"/>
</dbReference>
<evidence type="ECO:0000313" key="1">
    <source>
        <dbReference type="EMBL" id="MDR9851456.1"/>
    </source>
</evidence>
<sequence>MAIEKEDDALAEHHSRSLIHQLNRLEQIMETLTATFEEMALQADIRTGDSFKSQAADAIAKAMKT</sequence>